<keyword evidence="2" id="KW-1185">Reference proteome</keyword>
<protein>
    <recommendedName>
        <fullName evidence="3">Excreted virulence factor EspC, type VII ESX diderm</fullName>
    </recommendedName>
</protein>
<dbReference type="AlphaFoldDB" id="A0A1V9A5B6"/>
<name>A0A1V9A5B6_SACPI</name>
<dbReference type="Proteomes" id="UP000192591">
    <property type="component" value="Unassembled WGS sequence"/>
</dbReference>
<evidence type="ECO:0000313" key="1">
    <source>
        <dbReference type="EMBL" id="OQO92238.1"/>
    </source>
</evidence>
<dbReference type="RefSeq" id="WP_024877342.1">
    <property type="nucleotide sequence ID" value="NZ_AZUM01000007.1"/>
</dbReference>
<comment type="caution">
    <text evidence="1">The sequence shown here is derived from an EMBL/GenBank/DDBJ whole genome shotgun (WGS) entry which is preliminary data.</text>
</comment>
<dbReference type="EMBL" id="MWIH01000005">
    <property type="protein sequence ID" value="OQO92238.1"/>
    <property type="molecule type" value="Genomic_DNA"/>
</dbReference>
<reference evidence="1 2" key="1">
    <citation type="submission" date="2017-02" db="EMBL/GenBank/DDBJ databases">
        <title>Draft genome of Saccharomonospora sp. 154.</title>
        <authorList>
            <person name="Alonso-Carmona G.S."/>
            <person name="De La Haba R."/>
            <person name="Vera-Gargallo B."/>
            <person name="Sandoval-Trujillo A.H."/>
            <person name="Ramirez-Duran N."/>
            <person name="Ventosa A."/>
        </authorList>
    </citation>
    <scope>NUCLEOTIDE SEQUENCE [LARGE SCALE GENOMIC DNA]</scope>
    <source>
        <strain evidence="1 2">LRS4.154</strain>
    </source>
</reference>
<organism evidence="1 2">
    <name type="scientific">Saccharomonospora piscinae</name>
    <dbReference type="NCBI Taxonomy" id="687388"/>
    <lineage>
        <taxon>Bacteria</taxon>
        <taxon>Bacillati</taxon>
        <taxon>Actinomycetota</taxon>
        <taxon>Actinomycetes</taxon>
        <taxon>Pseudonocardiales</taxon>
        <taxon>Pseudonocardiaceae</taxon>
        <taxon>Saccharomonospora</taxon>
    </lineage>
</organism>
<dbReference type="Pfam" id="PF10824">
    <property type="entry name" value="T7SS_ESX_EspC"/>
    <property type="match status" value="1"/>
</dbReference>
<gene>
    <name evidence="1" type="ORF">B1813_08375</name>
</gene>
<sequence length="102" mass="10940">MSGGFQVESDYLTDFGKHLDTLEDNVRSTAELVGGCVADVGLFGLVGQIFGIGATAHCAKARNQLNTYADDISQCADDIRQAAKTYESGDDEAELNISEYQL</sequence>
<proteinExistence type="predicted"/>
<dbReference type="OrthoDB" id="3628301at2"/>
<evidence type="ECO:0000313" key="2">
    <source>
        <dbReference type="Proteomes" id="UP000192591"/>
    </source>
</evidence>
<accession>A0A1V9A5B6</accession>
<dbReference type="GO" id="GO:0009306">
    <property type="term" value="P:protein secretion"/>
    <property type="evidence" value="ECO:0007669"/>
    <property type="project" value="InterPro"/>
</dbReference>
<evidence type="ECO:0008006" key="3">
    <source>
        <dbReference type="Google" id="ProtNLM"/>
    </source>
</evidence>
<dbReference type="InterPro" id="IPR022536">
    <property type="entry name" value="EspC"/>
</dbReference>
<dbReference type="STRING" id="1962155.B1813_08375"/>